<evidence type="ECO:0000256" key="1">
    <source>
        <dbReference type="SAM" id="Phobius"/>
    </source>
</evidence>
<dbReference type="EMBL" id="JALNTZ010000003">
    <property type="protein sequence ID" value="KAJ3657916.1"/>
    <property type="molecule type" value="Genomic_DNA"/>
</dbReference>
<name>A0AA38IM42_9CUCU</name>
<proteinExistence type="predicted"/>
<feature type="transmembrane region" description="Helical" evidence="1">
    <location>
        <begin position="12"/>
        <end position="31"/>
    </location>
</feature>
<keyword evidence="3" id="KW-1185">Reference proteome</keyword>
<protein>
    <submittedName>
        <fullName evidence="2">Uncharacterized protein</fullName>
    </submittedName>
</protein>
<keyword evidence="1" id="KW-0472">Membrane</keyword>
<evidence type="ECO:0000313" key="2">
    <source>
        <dbReference type="EMBL" id="KAJ3657916.1"/>
    </source>
</evidence>
<sequence>MWFLVLLCFTSFVVSFTVCLFISLMILNFCYKRWIGRRYEVNVEKEVFQAKVRELIKPNDESDEENRDE</sequence>
<reference evidence="2" key="1">
    <citation type="journal article" date="2023" name="G3 (Bethesda)">
        <title>Whole genome assemblies of Zophobas morio and Tenebrio molitor.</title>
        <authorList>
            <person name="Kaur S."/>
            <person name="Stinson S.A."/>
            <person name="diCenzo G.C."/>
        </authorList>
    </citation>
    <scope>NUCLEOTIDE SEQUENCE</scope>
    <source>
        <strain evidence="2">QUZm001</strain>
    </source>
</reference>
<gene>
    <name evidence="2" type="ORF">Zmor_009692</name>
</gene>
<keyword evidence="1" id="KW-0812">Transmembrane</keyword>
<comment type="caution">
    <text evidence="2">The sequence shown here is derived from an EMBL/GenBank/DDBJ whole genome shotgun (WGS) entry which is preliminary data.</text>
</comment>
<dbReference type="AlphaFoldDB" id="A0AA38IM42"/>
<accession>A0AA38IM42</accession>
<evidence type="ECO:0000313" key="3">
    <source>
        <dbReference type="Proteomes" id="UP001168821"/>
    </source>
</evidence>
<organism evidence="2 3">
    <name type="scientific">Zophobas morio</name>
    <dbReference type="NCBI Taxonomy" id="2755281"/>
    <lineage>
        <taxon>Eukaryota</taxon>
        <taxon>Metazoa</taxon>
        <taxon>Ecdysozoa</taxon>
        <taxon>Arthropoda</taxon>
        <taxon>Hexapoda</taxon>
        <taxon>Insecta</taxon>
        <taxon>Pterygota</taxon>
        <taxon>Neoptera</taxon>
        <taxon>Endopterygota</taxon>
        <taxon>Coleoptera</taxon>
        <taxon>Polyphaga</taxon>
        <taxon>Cucujiformia</taxon>
        <taxon>Tenebrionidae</taxon>
        <taxon>Zophobas</taxon>
    </lineage>
</organism>
<keyword evidence="1" id="KW-1133">Transmembrane helix</keyword>
<dbReference type="Proteomes" id="UP001168821">
    <property type="component" value="Unassembled WGS sequence"/>
</dbReference>